<evidence type="ECO:0000256" key="3">
    <source>
        <dbReference type="ARBA" id="ARBA00038315"/>
    </source>
</evidence>
<sequence length="816" mass="90505">MEPLYQHSNENNSLTVERETTFQSSSAPTSPTKIPANVINLIATNQNASGDSSAESTASADELHSRAIGAFGADLGSRHKSHRSVKFPDDNAIVTGYHEAPDPYRYVADMDNDVESVSIAYKEACAKQNIIPISSVLEQIQNFKCNRMRAQDLILRGEHLDAHQCEALEAILKRVLFRLIDLDSCNLDCDGASALFDMIEFYESASHLSIANNTSIGVIGWQSLCRTLKKTACLQYLDLSNTGLNEQILLIMGRTIRVGSHLVTLHLENAGLFSRRLAILVSSIKFNTSLRELYLGENKICSADCVQLGNLLRGNAYLNVLDLRSNLIQDIGLDHICEGLSHQPSSSTVFDIFEGNRNRGSMSQNAGILILNLSDNQLSSRAMNRLAQTLSQCRSLIGIDLSNNMLGDEGVLILKEGLLQCQTLKYLNLSNTGITSEGSNAIADVINRSSNLSIIDLSNNDITQDGFMAIRDAVRCNKRITKYVLLPQSSYPPSDGSRPDDNIEEMVEEIDSYCDRNKSEVKYDEIDEILNGHLRSDISIYSEIDLNNINNTFNDSNNNFSYPSGDSTSPFYCDKSANDVNSDGDDSEDEQNQNGKKPILMRTASLGSWERPVKSGRFSVSPVDLTFDEAEMANTDIQINVDMISPDRDDEPMPEPFTPKMDVMEVQNYSSDDDNGSDISQTETDQLSDLPSKDIFMGMSRLMPPQQRSFRRMSSPAITVAGLVKAPKPKSNLQLKLSGNLESLDLKSSLPLSPTFFAKFDFSDLSLLRLPVEVEEIISNLPIHNSDSEELIFLFEQELTCLNKTQSETRPEQCVY</sequence>
<dbReference type="OMA" id="IVTGYHE"/>
<comment type="similarity">
    <text evidence="3">Belongs to the PPP1R37 family.</text>
</comment>
<keyword evidence="6" id="KW-1185">Reference proteome</keyword>
<keyword evidence="2" id="KW-0677">Repeat</keyword>
<dbReference type="EMBL" id="JAPWDV010000003">
    <property type="protein sequence ID" value="KAJ6217829.1"/>
    <property type="molecule type" value="Genomic_DNA"/>
</dbReference>
<feature type="compositionally biased region" description="Polar residues" evidence="4">
    <location>
        <begin position="1"/>
        <end position="32"/>
    </location>
</feature>
<evidence type="ECO:0008006" key="7">
    <source>
        <dbReference type="Google" id="ProtNLM"/>
    </source>
</evidence>
<proteinExistence type="inferred from homology"/>
<accession>A0A9Q0M2J0</accession>
<feature type="region of interest" description="Disordered" evidence="4">
    <location>
        <begin position="571"/>
        <end position="600"/>
    </location>
</feature>
<reference evidence="5" key="1">
    <citation type="submission" date="2022-12" db="EMBL/GenBank/DDBJ databases">
        <title>Genome assemblies of Blomia tropicalis.</title>
        <authorList>
            <person name="Cui Y."/>
        </authorList>
    </citation>
    <scope>NUCLEOTIDE SEQUENCE</scope>
    <source>
        <tissue evidence="5">Adult mites</tissue>
    </source>
</reference>
<evidence type="ECO:0000313" key="6">
    <source>
        <dbReference type="Proteomes" id="UP001142055"/>
    </source>
</evidence>
<keyword evidence="1" id="KW-0433">Leucine-rich repeat</keyword>
<evidence type="ECO:0000256" key="2">
    <source>
        <dbReference type="ARBA" id="ARBA00022737"/>
    </source>
</evidence>
<evidence type="ECO:0000256" key="1">
    <source>
        <dbReference type="ARBA" id="ARBA00022614"/>
    </source>
</evidence>
<evidence type="ECO:0000256" key="4">
    <source>
        <dbReference type="SAM" id="MobiDB-lite"/>
    </source>
</evidence>
<dbReference type="InterPro" id="IPR032675">
    <property type="entry name" value="LRR_dom_sf"/>
</dbReference>
<protein>
    <recommendedName>
        <fullName evidence="7">Protein phosphatase 1 regulatory subunit 37</fullName>
    </recommendedName>
</protein>
<dbReference type="InterPro" id="IPR001611">
    <property type="entry name" value="Leu-rich_rpt"/>
</dbReference>
<organism evidence="5 6">
    <name type="scientific">Blomia tropicalis</name>
    <name type="common">Mite</name>
    <dbReference type="NCBI Taxonomy" id="40697"/>
    <lineage>
        <taxon>Eukaryota</taxon>
        <taxon>Metazoa</taxon>
        <taxon>Ecdysozoa</taxon>
        <taxon>Arthropoda</taxon>
        <taxon>Chelicerata</taxon>
        <taxon>Arachnida</taxon>
        <taxon>Acari</taxon>
        <taxon>Acariformes</taxon>
        <taxon>Sarcoptiformes</taxon>
        <taxon>Astigmata</taxon>
        <taxon>Glycyphagoidea</taxon>
        <taxon>Echimyopodidae</taxon>
        <taxon>Blomia</taxon>
    </lineage>
</organism>
<dbReference type="Pfam" id="PF13516">
    <property type="entry name" value="LRR_6"/>
    <property type="match status" value="3"/>
</dbReference>
<gene>
    <name evidence="5" type="ORF">RDWZM_008986</name>
</gene>
<dbReference type="Proteomes" id="UP001142055">
    <property type="component" value="Chromosome 3"/>
</dbReference>
<dbReference type="PANTHER" id="PTHR24112:SF9">
    <property type="entry name" value="PROTEIN PHOSPHATASE 1 REGULATORY SUBUNIT 37"/>
    <property type="match status" value="1"/>
</dbReference>
<evidence type="ECO:0000313" key="5">
    <source>
        <dbReference type="EMBL" id="KAJ6217829.1"/>
    </source>
</evidence>
<feature type="region of interest" description="Disordered" evidence="4">
    <location>
        <begin position="1"/>
        <end position="33"/>
    </location>
</feature>
<dbReference type="SUPFAM" id="SSF52047">
    <property type="entry name" value="RNI-like"/>
    <property type="match status" value="1"/>
</dbReference>
<dbReference type="Gene3D" id="3.80.10.10">
    <property type="entry name" value="Ribonuclease Inhibitor"/>
    <property type="match status" value="1"/>
</dbReference>
<dbReference type="InterPro" id="IPR051279">
    <property type="entry name" value="PP1-Reg/Actin-Interact_Protein"/>
</dbReference>
<dbReference type="SMART" id="SM00368">
    <property type="entry name" value="LRR_RI"/>
    <property type="match status" value="7"/>
</dbReference>
<feature type="compositionally biased region" description="Acidic residues" evidence="4">
    <location>
        <begin position="582"/>
        <end position="591"/>
    </location>
</feature>
<name>A0A9Q0M2J0_BLOTA</name>
<dbReference type="PANTHER" id="PTHR24112">
    <property type="entry name" value="LEUCINE-RICH REPEAT, ISOFORM F-RELATED"/>
    <property type="match status" value="1"/>
</dbReference>
<dbReference type="AlphaFoldDB" id="A0A9Q0M2J0"/>
<comment type="caution">
    <text evidence="5">The sequence shown here is derived from an EMBL/GenBank/DDBJ whole genome shotgun (WGS) entry which is preliminary data.</text>
</comment>